<name>A0ABW9XJW7_9BACL</name>
<keyword evidence="3" id="KW-1003">Cell membrane</keyword>
<keyword evidence="7" id="KW-0547">Nucleotide-binding</keyword>
<evidence type="ECO:0000256" key="3">
    <source>
        <dbReference type="ARBA" id="ARBA00022475"/>
    </source>
</evidence>
<dbReference type="Proteomes" id="UP000665561">
    <property type="component" value="Unassembled WGS sequence"/>
</dbReference>
<keyword evidence="17" id="KW-1185">Reference proteome</keyword>
<evidence type="ECO:0000313" key="17">
    <source>
        <dbReference type="Proteomes" id="UP000665561"/>
    </source>
</evidence>
<sequence>MIRFLRSVAYAWSGFRSAVGTQANMRIHVAFVVAVNAAGLLFGLSAMEWAAIIIVQGMVLAAELLNTAVEHVVDLVSPQKHPLAKAAKDTAAAAVLFAAATAVAVGLIVFGPHLLP</sequence>
<evidence type="ECO:0000256" key="10">
    <source>
        <dbReference type="ARBA" id="ARBA00022989"/>
    </source>
</evidence>
<protein>
    <submittedName>
        <fullName evidence="16">Diacylglycerol kinase family protein</fullName>
    </submittedName>
</protein>
<keyword evidence="8 16" id="KW-0418">Kinase</keyword>
<gene>
    <name evidence="16" type="ORF">GT019_03090</name>
</gene>
<evidence type="ECO:0000256" key="9">
    <source>
        <dbReference type="ARBA" id="ARBA00022840"/>
    </source>
</evidence>
<keyword evidence="13" id="KW-0594">Phospholipid biosynthesis</keyword>
<feature type="transmembrane region" description="Helical" evidence="15">
    <location>
        <begin position="25"/>
        <end position="43"/>
    </location>
</feature>
<keyword evidence="11" id="KW-0443">Lipid metabolism</keyword>
<keyword evidence="5" id="KW-0808">Transferase</keyword>
<keyword evidence="14" id="KW-1208">Phospholipid metabolism</keyword>
<evidence type="ECO:0000256" key="11">
    <source>
        <dbReference type="ARBA" id="ARBA00023098"/>
    </source>
</evidence>
<dbReference type="Gene3D" id="1.10.287.3610">
    <property type="match status" value="1"/>
</dbReference>
<comment type="caution">
    <text evidence="16">The sequence shown here is derived from an EMBL/GenBank/DDBJ whole genome shotgun (WGS) entry which is preliminary data.</text>
</comment>
<dbReference type="Pfam" id="PF01219">
    <property type="entry name" value="DAGK_prokar"/>
    <property type="match status" value="1"/>
</dbReference>
<feature type="transmembrane region" description="Helical" evidence="15">
    <location>
        <begin position="90"/>
        <end position="110"/>
    </location>
</feature>
<keyword evidence="6 15" id="KW-0812">Transmembrane</keyword>
<evidence type="ECO:0000256" key="14">
    <source>
        <dbReference type="ARBA" id="ARBA00023264"/>
    </source>
</evidence>
<evidence type="ECO:0000256" key="13">
    <source>
        <dbReference type="ARBA" id="ARBA00023209"/>
    </source>
</evidence>
<dbReference type="PANTHER" id="PTHR34299">
    <property type="entry name" value="DIACYLGLYCEROL KINASE"/>
    <property type="match status" value="1"/>
</dbReference>
<dbReference type="InterPro" id="IPR033717">
    <property type="entry name" value="UDPK"/>
</dbReference>
<dbReference type="PANTHER" id="PTHR34299:SF1">
    <property type="entry name" value="DIACYLGLYCEROL KINASE"/>
    <property type="match status" value="1"/>
</dbReference>
<comment type="subcellular location">
    <subcellularLocation>
        <location evidence="1">Cell membrane</location>
        <topology evidence="1">Multi-pass membrane protein</topology>
    </subcellularLocation>
</comment>
<evidence type="ECO:0000256" key="12">
    <source>
        <dbReference type="ARBA" id="ARBA00023136"/>
    </source>
</evidence>
<keyword evidence="12 15" id="KW-0472">Membrane</keyword>
<keyword evidence="4" id="KW-0444">Lipid biosynthesis</keyword>
<reference evidence="16 17" key="1">
    <citation type="submission" date="2020-01" db="EMBL/GenBank/DDBJ databases">
        <title>Paenibacillus soybeanensis sp. nov. isolated from the nodules of soybean (Glycine max(L.) Merr).</title>
        <authorList>
            <person name="Wang H."/>
        </authorList>
    </citation>
    <scope>NUCLEOTIDE SEQUENCE [LARGE SCALE GENOMIC DNA]</scope>
    <source>
        <strain evidence="16 17">T1</strain>
    </source>
</reference>
<dbReference type="RefSeq" id="WP_161741049.1">
    <property type="nucleotide sequence ID" value="NZ_JAAAMV010000001.1"/>
</dbReference>
<dbReference type="CDD" id="cd14265">
    <property type="entry name" value="UDPK_IM_like"/>
    <property type="match status" value="1"/>
</dbReference>
<evidence type="ECO:0000256" key="5">
    <source>
        <dbReference type="ARBA" id="ARBA00022679"/>
    </source>
</evidence>
<evidence type="ECO:0000256" key="15">
    <source>
        <dbReference type="SAM" id="Phobius"/>
    </source>
</evidence>
<dbReference type="InterPro" id="IPR000829">
    <property type="entry name" value="DAGK"/>
</dbReference>
<evidence type="ECO:0000256" key="2">
    <source>
        <dbReference type="ARBA" id="ARBA00005967"/>
    </source>
</evidence>
<dbReference type="EMBL" id="JAAAMV010000001">
    <property type="protein sequence ID" value="NBD22851.1"/>
    <property type="molecule type" value="Genomic_DNA"/>
</dbReference>
<dbReference type="InterPro" id="IPR036945">
    <property type="entry name" value="DAGK_sf"/>
</dbReference>
<evidence type="ECO:0000313" key="16">
    <source>
        <dbReference type="EMBL" id="NBD22851.1"/>
    </source>
</evidence>
<keyword evidence="9" id="KW-0067">ATP-binding</keyword>
<evidence type="ECO:0000256" key="6">
    <source>
        <dbReference type="ARBA" id="ARBA00022692"/>
    </source>
</evidence>
<evidence type="ECO:0000256" key="4">
    <source>
        <dbReference type="ARBA" id="ARBA00022516"/>
    </source>
</evidence>
<organism evidence="16 17">
    <name type="scientific">Paenibacillus glycinis</name>
    <dbReference type="NCBI Taxonomy" id="2697035"/>
    <lineage>
        <taxon>Bacteria</taxon>
        <taxon>Bacillati</taxon>
        <taxon>Bacillota</taxon>
        <taxon>Bacilli</taxon>
        <taxon>Bacillales</taxon>
        <taxon>Paenibacillaceae</taxon>
        <taxon>Paenibacillus</taxon>
    </lineage>
</organism>
<evidence type="ECO:0000256" key="1">
    <source>
        <dbReference type="ARBA" id="ARBA00004651"/>
    </source>
</evidence>
<evidence type="ECO:0000256" key="8">
    <source>
        <dbReference type="ARBA" id="ARBA00022777"/>
    </source>
</evidence>
<dbReference type="GO" id="GO:0016301">
    <property type="term" value="F:kinase activity"/>
    <property type="evidence" value="ECO:0007669"/>
    <property type="project" value="UniProtKB-KW"/>
</dbReference>
<keyword evidence="10 15" id="KW-1133">Transmembrane helix</keyword>
<dbReference type="PROSITE" id="PS01069">
    <property type="entry name" value="DAGK_PROKAR"/>
    <property type="match status" value="1"/>
</dbReference>
<proteinExistence type="inferred from homology"/>
<accession>A0ABW9XJW7</accession>
<evidence type="ECO:0000256" key="7">
    <source>
        <dbReference type="ARBA" id="ARBA00022741"/>
    </source>
</evidence>
<comment type="similarity">
    <text evidence="2">Belongs to the bacterial diacylglycerol kinase family.</text>
</comment>